<dbReference type="InterPro" id="IPR044038">
    <property type="entry name" value="dATP/dGTP_diPOhydrolase_N"/>
</dbReference>
<gene>
    <name evidence="2" type="ORF">LCGC14_0910080</name>
</gene>
<accession>A0A0F9S0Q1</accession>
<protein>
    <recommendedName>
        <fullName evidence="1">dATP/dGTP diphosphohydrolase N-terminal domain-containing protein</fullName>
    </recommendedName>
</protein>
<feature type="domain" description="dATP/dGTP diphosphohydrolase N-terminal" evidence="1">
    <location>
        <begin position="32"/>
        <end position="127"/>
    </location>
</feature>
<dbReference type="EMBL" id="LAZR01003017">
    <property type="protein sequence ID" value="KKN22933.1"/>
    <property type="molecule type" value="Genomic_DNA"/>
</dbReference>
<evidence type="ECO:0000313" key="2">
    <source>
        <dbReference type="EMBL" id="KKN22933.1"/>
    </source>
</evidence>
<proteinExistence type="predicted"/>
<sequence>MKRRCDCGSVYCDYLDVADGIDQGMREGAPVGRKDDSSKLRYDLIPPYALEALAHVYTIGANKYGDGNYLKGMDWSRVYGALLRHIQAFWMGETFDPEDDQEHLASVAWCAFTLLTFEVNGIGNDDRSDL</sequence>
<reference evidence="2" key="1">
    <citation type="journal article" date="2015" name="Nature">
        <title>Complex archaea that bridge the gap between prokaryotes and eukaryotes.</title>
        <authorList>
            <person name="Spang A."/>
            <person name="Saw J.H."/>
            <person name="Jorgensen S.L."/>
            <person name="Zaremba-Niedzwiedzka K."/>
            <person name="Martijn J."/>
            <person name="Lind A.E."/>
            <person name="van Eijk R."/>
            <person name="Schleper C."/>
            <person name="Guy L."/>
            <person name="Ettema T.J."/>
        </authorList>
    </citation>
    <scope>NUCLEOTIDE SEQUENCE</scope>
</reference>
<name>A0A0F9S0Q1_9ZZZZ</name>
<dbReference type="Pfam" id="PF18909">
    <property type="entry name" value="dGTP_diPhyd_N"/>
    <property type="match status" value="1"/>
</dbReference>
<organism evidence="2">
    <name type="scientific">marine sediment metagenome</name>
    <dbReference type="NCBI Taxonomy" id="412755"/>
    <lineage>
        <taxon>unclassified sequences</taxon>
        <taxon>metagenomes</taxon>
        <taxon>ecological metagenomes</taxon>
    </lineage>
</organism>
<dbReference type="AlphaFoldDB" id="A0A0F9S0Q1"/>
<comment type="caution">
    <text evidence="2">The sequence shown here is derived from an EMBL/GenBank/DDBJ whole genome shotgun (WGS) entry which is preliminary data.</text>
</comment>
<evidence type="ECO:0000259" key="1">
    <source>
        <dbReference type="Pfam" id="PF18909"/>
    </source>
</evidence>